<evidence type="ECO:0000256" key="1">
    <source>
        <dbReference type="SAM" id="Phobius"/>
    </source>
</evidence>
<evidence type="ECO:0000313" key="3">
    <source>
        <dbReference type="EMBL" id="MDT3766793.1"/>
    </source>
</evidence>
<proteinExistence type="predicted"/>
<reference evidence="3 4" key="1">
    <citation type="submission" date="2023-06" db="EMBL/GenBank/DDBJ databases">
        <title>Draft genome sequence of Gleimia hominis type strain CCUG 57540T.</title>
        <authorList>
            <person name="Salva-Serra F."/>
            <person name="Cardew S."/>
            <person name="Jensie Markopoulos S."/>
            <person name="Ohlen M."/>
            <person name="Inganas E."/>
            <person name="Svensson-Stadler L."/>
            <person name="Moore E.R.B."/>
        </authorList>
    </citation>
    <scope>NUCLEOTIDE SEQUENCE [LARGE SCALE GENOMIC DNA]</scope>
    <source>
        <strain evidence="3 4">CCUG 57540</strain>
    </source>
</reference>
<feature type="transmembrane region" description="Helical" evidence="1">
    <location>
        <begin position="39"/>
        <end position="60"/>
    </location>
</feature>
<keyword evidence="1" id="KW-0472">Membrane</keyword>
<dbReference type="Pfam" id="PF12089">
    <property type="entry name" value="DUF3566"/>
    <property type="match status" value="1"/>
</dbReference>
<dbReference type="InterPro" id="IPR021949">
    <property type="entry name" value="DUF3566_TM"/>
</dbReference>
<feature type="transmembrane region" description="Helical" evidence="1">
    <location>
        <begin position="96"/>
        <end position="122"/>
    </location>
</feature>
<keyword evidence="4" id="KW-1185">Reference proteome</keyword>
<feature type="domain" description="DUF3566" evidence="2">
    <location>
        <begin position="19"/>
        <end position="135"/>
    </location>
</feature>
<accession>A0ABU3I8V3</accession>
<evidence type="ECO:0000313" key="4">
    <source>
        <dbReference type="Proteomes" id="UP001247542"/>
    </source>
</evidence>
<dbReference type="RefSeq" id="WP_313271959.1">
    <property type="nucleotide sequence ID" value="NZ_JASXSX010000001.1"/>
</dbReference>
<keyword evidence="1" id="KW-0812">Transmembrane</keyword>
<comment type="caution">
    <text evidence="3">The sequence shown here is derived from an EMBL/GenBank/DDBJ whole genome shotgun (WGS) entry which is preliminary data.</text>
</comment>
<evidence type="ECO:0000259" key="2">
    <source>
        <dbReference type="Pfam" id="PF12089"/>
    </source>
</evidence>
<dbReference type="EMBL" id="JASXSX010000001">
    <property type="protein sequence ID" value="MDT3766793.1"/>
    <property type="molecule type" value="Genomic_DNA"/>
</dbReference>
<organism evidence="3 4">
    <name type="scientific">Gleimia hominis</name>
    <dbReference type="NCBI Taxonomy" id="595468"/>
    <lineage>
        <taxon>Bacteria</taxon>
        <taxon>Bacillati</taxon>
        <taxon>Actinomycetota</taxon>
        <taxon>Actinomycetes</taxon>
        <taxon>Actinomycetales</taxon>
        <taxon>Actinomycetaceae</taxon>
        <taxon>Gleimia</taxon>
    </lineage>
</organism>
<sequence length="136" mass="14744">MSQKNQPPVAEVENAAHTPRKIQLAVTRIDPWTVMKVSFLLSVAVAIAGVVATLIVWLMLDGMHVFSEIEKFLASLGAKSFMGMMNYLRLPQVMSMATLIGVVNIVVLTALSTVLSLVYNLVTALVGGIKITLMDE</sequence>
<keyword evidence="1" id="KW-1133">Transmembrane helix</keyword>
<dbReference type="Proteomes" id="UP001247542">
    <property type="component" value="Unassembled WGS sequence"/>
</dbReference>
<gene>
    <name evidence="3" type="ORF">QS713_01770</name>
</gene>
<name>A0ABU3I8V3_9ACTO</name>
<protein>
    <submittedName>
        <fullName evidence="3">DUF3566 domain-containing protein</fullName>
    </submittedName>
</protein>